<comment type="caution">
    <text evidence="2">The sequence shown here is derived from an EMBL/GenBank/DDBJ whole genome shotgun (WGS) entry which is preliminary data.</text>
</comment>
<name>A0A6N6N0S9_9BACT</name>
<keyword evidence="3" id="KW-1185">Reference proteome</keyword>
<dbReference type="SMART" id="SM00852">
    <property type="entry name" value="MoCF_biosynth"/>
    <property type="match status" value="1"/>
</dbReference>
<dbReference type="Pfam" id="PF23475">
    <property type="entry name" value="zf-Tbcl_FmdE"/>
    <property type="match status" value="1"/>
</dbReference>
<reference evidence="2 3" key="1">
    <citation type="journal article" date="2017" name="Int. J. Syst. Evol. Microbiol.">
        <title>Desulfovibrio senegalensis sp. nov., a mesophilic sulfate reducer isolated from marine sediment.</title>
        <authorList>
            <person name="Thioye A."/>
            <person name="Gam Z.B.A."/>
            <person name="Mbengue M."/>
            <person name="Cayol J.L."/>
            <person name="Joseph-Bartoli M."/>
            <person name="Toure-Kane C."/>
            <person name="Labat M."/>
        </authorList>
    </citation>
    <scope>NUCLEOTIDE SEQUENCE [LARGE SCALE GENOMIC DNA]</scope>
    <source>
        <strain evidence="2 3">DSM 101509</strain>
    </source>
</reference>
<dbReference type="AlphaFoldDB" id="A0A6N6N0S9"/>
<dbReference type="PANTHER" id="PTHR39418">
    <property type="entry name" value="DEHYDROGENASE-RELATED"/>
    <property type="match status" value="1"/>
</dbReference>
<dbReference type="Gene3D" id="3.40.980.10">
    <property type="entry name" value="MoaB/Mog-like domain"/>
    <property type="match status" value="1"/>
</dbReference>
<evidence type="ECO:0000259" key="1">
    <source>
        <dbReference type="SMART" id="SM00852"/>
    </source>
</evidence>
<dbReference type="InterPro" id="IPR003814">
    <property type="entry name" value="FmdEsu_dom"/>
</dbReference>
<evidence type="ECO:0000313" key="2">
    <source>
        <dbReference type="EMBL" id="KAB1441487.1"/>
    </source>
</evidence>
<sequence length="542" mass="59257">MNIGELTFEEFKAWAAEFHGYPAPGLLIGAYMVEMAKREMPEGTLFEVVVETHKCLPDAVQMLTLCSTGNSWMRVNNLGRYALSMFDKFTGEGVRVWLDADKMEKFPETRSWFLKERAKKDQDTDLLFREIKEAGESTCSMERIIIPEKHLGHKHMRTIGLCPVCGEAYPTNDGAICRGCQGEATYISLERRPVAQASPELKAVSAKEAVGRTALHDMTRIAPGESKGAEFKAGQEFSAGDICRLHRMGRQRVFVEELTDPGAEWVHENEAVKHFAGRMAGDGIDYDPDPSEGKINFRAACSGLLTIDRDKLEAFNLVPDVMCTTRQGDIVVEKGKNVAGTRAIPLYISRENYSRAIAVLGEEPLLELLPLRKAKVGVLVTGTEVFKGLVEDKFAPVISSKVQHLGSEVVTTAIAPDDRKAIADSVYAMLDAGVDLIVTTAGLSVDPDDVTRPALIDAGLSDYVYGAPILPGAMTLVGRIGDVQVLGVPACALFYKTTSLDLLLPRLLAGKDISRRDLARMAEGGFCLGCRTCTFPKCPFGK</sequence>
<dbReference type="PANTHER" id="PTHR39418:SF1">
    <property type="entry name" value="DEHYDROGENASE"/>
    <property type="match status" value="1"/>
</dbReference>
<evidence type="ECO:0000313" key="3">
    <source>
        <dbReference type="Proteomes" id="UP000438699"/>
    </source>
</evidence>
<dbReference type="InterPro" id="IPR036425">
    <property type="entry name" value="MoaB/Mog-like_dom_sf"/>
</dbReference>
<dbReference type="Proteomes" id="UP000438699">
    <property type="component" value="Unassembled WGS sequence"/>
</dbReference>
<dbReference type="EMBL" id="WAIE01000004">
    <property type="protein sequence ID" value="KAB1441487.1"/>
    <property type="molecule type" value="Genomic_DNA"/>
</dbReference>
<dbReference type="Gene3D" id="3.30.1330.130">
    <property type="match status" value="1"/>
</dbReference>
<protein>
    <submittedName>
        <fullName evidence="2">Trehalose-binding protein</fullName>
    </submittedName>
</protein>
<dbReference type="InterPro" id="IPR001453">
    <property type="entry name" value="MoaB/Mog_dom"/>
</dbReference>
<dbReference type="InterPro" id="IPR053194">
    <property type="entry name" value="tRNA_methyltr_O"/>
</dbReference>
<dbReference type="Gene3D" id="3.30.60.80">
    <property type="match status" value="1"/>
</dbReference>
<feature type="domain" description="MoaB/Mog" evidence="1">
    <location>
        <begin position="377"/>
        <end position="509"/>
    </location>
</feature>
<dbReference type="OrthoDB" id="9767940at2"/>
<accession>A0A6N6N0S9</accession>
<dbReference type="SUPFAM" id="SSF143555">
    <property type="entry name" value="FwdE-like"/>
    <property type="match status" value="1"/>
</dbReference>
<dbReference type="Pfam" id="PF00994">
    <property type="entry name" value="MoCF_biosynth"/>
    <property type="match status" value="1"/>
</dbReference>
<dbReference type="InterPro" id="IPR057035">
    <property type="entry name" value="Znf-Tbcl_FmdE"/>
</dbReference>
<dbReference type="UniPathway" id="UPA00344"/>
<gene>
    <name evidence="2" type="ORF">F8A88_11140</name>
</gene>
<dbReference type="SUPFAM" id="SSF53218">
    <property type="entry name" value="Molybdenum cofactor biosynthesis proteins"/>
    <property type="match status" value="1"/>
</dbReference>
<dbReference type="CDD" id="cd03522">
    <property type="entry name" value="MoeA_like"/>
    <property type="match status" value="1"/>
</dbReference>
<organism evidence="2 3">
    <name type="scientific">Pseudodesulfovibrio senegalensis</name>
    <dbReference type="NCBI Taxonomy" id="1721087"/>
    <lineage>
        <taxon>Bacteria</taxon>
        <taxon>Pseudomonadati</taxon>
        <taxon>Thermodesulfobacteriota</taxon>
        <taxon>Desulfovibrionia</taxon>
        <taxon>Desulfovibrionales</taxon>
        <taxon>Desulfovibrionaceae</taxon>
    </lineage>
</organism>
<proteinExistence type="predicted"/>
<dbReference type="RefSeq" id="WP_151151230.1">
    <property type="nucleotide sequence ID" value="NZ_WAIE01000004.1"/>
</dbReference>
<dbReference type="Pfam" id="PF02663">
    <property type="entry name" value="FmdE"/>
    <property type="match status" value="1"/>
</dbReference>